<dbReference type="InterPro" id="IPR052337">
    <property type="entry name" value="SAT4-like"/>
</dbReference>
<dbReference type="AlphaFoldDB" id="A0A2C5XZ44"/>
<dbReference type="GO" id="GO:0016020">
    <property type="term" value="C:membrane"/>
    <property type="evidence" value="ECO:0007669"/>
    <property type="project" value="UniProtKB-SubCell"/>
</dbReference>
<feature type="domain" description="Rhodopsin" evidence="7">
    <location>
        <begin position="36"/>
        <end position="253"/>
    </location>
</feature>
<dbReference type="PANTHER" id="PTHR33048:SF105">
    <property type="match status" value="1"/>
</dbReference>
<keyword evidence="9" id="KW-1185">Reference proteome</keyword>
<keyword evidence="3 6" id="KW-1133">Transmembrane helix</keyword>
<keyword evidence="2 6" id="KW-0812">Transmembrane</keyword>
<comment type="similarity">
    <text evidence="5">Belongs to the SAT4 family.</text>
</comment>
<organism evidence="8 9">
    <name type="scientific">Ophiocordyceps australis</name>
    <dbReference type="NCBI Taxonomy" id="1399860"/>
    <lineage>
        <taxon>Eukaryota</taxon>
        <taxon>Fungi</taxon>
        <taxon>Dikarya</taxon>
        <taxon>Ascomycota</taxon>
        <taxon>Pezizomycotina</taxon>
        <taxon>Sordariomycetes</taxon>
        <taxon>Hypocreomycetidae</taxon>
        <taxon>Hypocreales</taxon>
        <taxon>Ophiocordycipitaceae</taxon>
        <taxon>Ophiocordyceps</taxon>
    </lineage>
</organism>
<gene>
    <name evidence="8" type="ORF">CDD82_2309</name>
</gene>
<feature type="transmembrane region" description="Helical" evidence="6">
    <location>
        <begin position="195"/>
        <end position="218"/>
    </location>
</feature>
<comment type="caution">
    <text evidence="8">The sequence shown here is derived from an EMBL/GenBank/DDBJ whole genome shotgun (WGS) entry which is preliminary data.</text>
</comment>
<evidence type="ECO:0000256" key="5">
    <source>
        <dbReference type="ARBA" id="ARBA00038359"/>
    </source>
</evidence>
<evidence type="ECO:0000259" key="7">
    <source>
        <dbReference type="Pfam" id="PF20684"/>
    </source>
</evidence>
<reference evidence="8 9" key="1">
    <citation type="submission" date="2017-06" db="EMBL/GenBank/DDBJ databases">
        <title>Ant-infecting Ophiocordyceps genomes reveal a high diversity of potential behavioral manipulation genes and a possible major role for enterotoxins.</title>
        <authorList>
            <person name="De Bekker C."/>
            <person name="Evans H.C."/>
            <person name="Brachmann A."/>
            <person name="Hughes D.P."/>
        </authorList>
    </citation>
    <scope>NUCLEOTIDE SEQUENCE [LARGE SCALE GENOMIC DNA]</scope>
    <source>
        <strain evidence="8 9">1348a</strain>
    </source>
</reference>
<keyword evidence="4 6" id="KW-0472">Membrane</keyword>
<accession>A0A2C5XZ44</accession>
<dbReference type="Pfam" id="PF20684">
    <property type="entry name" value="Fung_rhodopsin"/>
    <property type="match status" value="1"/>
</dbReference>
<evidence type="ECO:0000313" key="9">
    <source>
        <dbReference type="Proteomes" id="UP000224854"/>
    </source>
</evidence>
<feature type="transmembrane region" description="Helical" evidence="6">
    <location>
        <begin position="114"/>
        <end position="135"/>
    </location>
</feature>
<dbReference type="InterPro" id="IPR049326">
    <property type="entry name" value="Rhodopsin_dom_fungi"/>
</dbReference>
<feature type="transmembrane region" description="Helical" evidence="6">
    <location>
        <begin position="147"/>
        <end position="167"/>
    </location>
</feature>
<evidence type="ECO:0000256" key="6">
    <source>
        <dbReference type="SAM" id="Phobius"/>
    </source>
</evidence>
<dbReference type="OrthoDB" id="2988756at2759"/>
<evidence type="ECO:0000256" key="4">
    <source>
        <dbReference type="ARBA" id="ARBA00023136"/>
    </source>
</evidence>
<evidence type="ECO:0000256" key="1">
    <source>
        <dbReference type="ARBA" id="ARBA00004141"/>
    </source>
</evidence>
<dbReference type="Proteomes" id="UP000224854">
    <property type="component" value="Unassembled WGS sequence"/>
</dbReference>
<protein>
    <recommendedName>
        <fullName evidence="7">Rhodopsin domain-containing protein</fullName>
    </recommendedName>
</protein>
<dbReference type="EMBL" id="NJEU01001810">
    <property type="protein sequence ID" value="PHH60400.1"/>
    <property type="molecule type" value="Genomic_DNA"/>
</dbReference>
<name>A0A2C5XZ44_9HYPO</name>
<feature type="transmembrane region" description="Helical" evidence="6">
    <location>
        <begin position="230"/>
        <end position="258"/>
    </location>
</feature>
<proteinExistence type="inferred from homology"/>
<sequence length="259" mass="28724">MADPGAEAAAQIKAFQQFSTEAWTLLAVAICVTSLRTYARVRAVGVRGLQADDVLVWVAATLYCIETGLAYSVGAVAHGLANNDMPPEYRAALSPDSAEHHQRVTGSKIQLAGWSVYSTLLWVLKTSLLFFYMRLTAGLSRSYLVRIYMGFGFLGISWIIVMSNLYLSCRPFHKNWQINPDPGNVCYPAVSRQIVWVYFAFNITTDLFLLSIPVPMLWKSSLRPVKKIGLILLFSGGIFIIICATLRCILIVTVSLFIS</sequence>
<dbReference type="PANTHER" id="PTHR33048">
    <property type="entry name" value="PTH11-LIKE INTEGRAL MEMBRANE PROTEIN (AFU_ORTHOLOGUE AFUA_5G11245)"/>
    <property type="match status" value="1"/>
</dbReference>
<evidence type="ECO:0000256" key="2">
    <source>
        <dbReference type="ARBA" id="ARBA00022692"/>
    </source>
</evidence>
<feature type="transmembrane region" description="Helical" evidence="6">
    <location>
        <begin position="54"/>
        <end position="77"/>
    </location>
</feature>
<evidence type="ECO:0000256" key="3">
    <source>
        <dbReference type="ARBA" id="ARBA00022989"/>
    </source>
</evidence>
<feature type="transmembrane region" description="Helical" evidence="6">
    <location>
        <begin position="22"/>
        <end position="39"/>
    </location>
</feature>
<comment type="subcellular location">
    <subcellularLocation>
        <location evidence="1">Membrane</location>
        <topology evidence="1">Multi-pass membrane protein</topology>
    </subcellularLocation>
</comment>
<evidence type="ECO:0000313" key="8">
    <source>
        <dbReference type="EMBL" id="PHH60400.1"/>
    </source>
</evidence>